<sequence length="116" mass="13157">MPEVPYYAVIFTSKRRAEEGDGYAEMAAQMEALARTQPGFLGVESVSSWQIRSGITISYWKDESSIKSWKGNLDHLLAQKKGKHSWYLHYDVRVAKVEREYTGGFESASGHEAHQT</sequence>
<dbReference type="EMBL" id="JARJLG010000008">
    <property type="protein sequence ID" value="KAJ7778699.1"/>
    <property type="molecule type" value="Genomic_DNA"/>
</dbReference>
<evidence type="ECO:0000313" key="3">
    <source>
        <dbReference type="Proteomes" id="UP001215280"/>
    </source>
</evidence>
<gene>
    <name evidence="2" type="ORF">DFH07DRAFT_730783</name>
</gene>
<keyword evidence="3" id="KW-1185">Reference proteome</keyword>
<dbReference type="Gene3D" id="3.30.70.100">
    <property type="match status" value="1"/>
</dbReference>
<proteinExistence type="predicted"/>
<dbReference type="PANTHER" id="PTHR37811">
    <property type="entry name" value="BLL5343 PROTEIN"/>
    <property type="match status" value="1"/>
</dbReference>
<dbReference type="PANTHER" id="PTHR37811:SF2">
    <property type="entry name" value="ABM DOMAIN-CONTAINING PROTEIN"/>
    <property type="match status" value="1"/>
</dbReference>
<dbReference type="Proteomes" id="UP001215280">
    <property type="component" value="Unassembled WGS sequence"/>
</dbReference>
<evidence type="ECO:0000259" key="1">
    <source>
        <dbReference type="Pfam" id="PF03992"/>
    </source>
</evidence>
<organism evidence="2 3">
    <name type="scientific">Mycena maculata</name>
    <dbReference type="NCBI Taxonomy" id="230809"/>
    <lineage>
        <taxon>Eukaryota</taxon>
        <taxon>Fungi</taxon>
        <taxon>Dikarya</taxon>
        <taxon>Basidiomycota</taxon>
        <taxon>Agaricomycotina</taxon>
        <taxon>Agaricomycetes</taxon>
        <taxon>Agaricomycetidae</taxon>
        <taxon>Agaricales</taxon>
        <taxon>Marasmiineae</taxon>
        <taxon>Mycenaceae</taxon>
        <taxon>Mycena</taxon>
    </lineage>
</organism>
<accession>A0AAD7KA33</accession>
<dbReference type="Pfam" id="PF03992">
    <property type="entry name" value="ABM"/>
    <property type="match status" value="1"/>
</dbReference>
<feature type="domain" description="ABM" evidence="1">
    <location>
        <begin position="7"/>
        <end position="80"/>
    </location>
</feature>
<dbReference type="InterPro" id="IPR007138">
    <property type="entry name" value="ABM_dom"/>
</dbReference>
<reference evidence="2" key="1">
    <citation type="submission" date="2023-03" db="EMBL/GenBank/DDBJ databases">
        <title>Massive genome expansion in bonnet fungi (Mycena s.s.) driven by repeated elements and novel gene families across ecological guilds.</title>
        <authorList>
            <consortium name="Lawrence Berkeley National Laboratory"/>
            <person name="Harder C.B."/>
            <person name="Miyauchi S."/>
            <person name="Viragh M."/>
            <person name="Kuo A."/>
            <person name="Thoen E."/>
            <person name="Andreopoulos B."/>
            <person name="Lu D."/>
            <person name="Skrede I."/>
            <person name="Drula E."/>
            <person name="Henrissat B."/>
            <person name="Morin E."/>
            <person name="Kohler A."/>
            <person name="Barry K."/>
            <person name="LaButti K."/>
            <person name="Morin E."/>
            <person name="Salamov A."/>
            <person name="Lipzen A."/>
            <person name="Mereny Z."/>
            <person name="Hegedus B."/>
            <person name="Baldrian P."/>
            <person name="Stursova M."/>
            <person name="Weitz H."/>
            <person name="Taylor A."/>
            <person name="Grigoriev I.V."/>
            <person name="Nagy L.G."/>
            <person name="Martin F."/>
            <person name="Kauserud H."/>
        </authorList>
    </citation>
    <scope>NUCLEOTIDE SEQUENCE</scope>
    <source>
        <strain evidence="2">CBHHK188m</strain>
    </source>
</reference>
<dbReference type="SUPFAM" id="SSF54909">
    <property type="entry name" value="Dimeric alpha+beta barrel"/>
    <property type="match status" value="1"/>
</dbReference>
<evidence type="ECO:0000313" key="2">
    <source>
        <dbReference type="EMBL" id="KAJ7778699.1"/>
    </source>
</evidence>
<dbReference type="InterPro" id="IPR011008">
    <property type="entry name" value="Dimeric_a/b-barrel"/>
</dbReference>
<comment type="caution">
    <text evidence="2">The sequence shown here is derived from an EMBL/GenBank/DDBJ whole genome shotgun (WGS) entry which is preliminary data.</text>
</comment>
<dbReference type="InterPro" id="IPR052936">
    <property type="entry name" value="Jasmonate_Hydroxylase-like"/>
</dbReference>
<name>A0AAD7KA33_9AGAR</name>
<dbReference type="AlphaFoldDB" id="A0AAD7KA33"/>
<protein>
    <recommendedName>
        <fullName evidence="1">ABM domain-containing protein</fullName>
    </recommendedName>
</protein>